<evidence type="ECO:0000313" key="1">
    <source>
        <dbReference type="EMBL" id="GJT60435.1"/>
    </source>
</evidence>
<protein>
    <submittedName>
        <fullName evidence="1">Uncharacterized protein</fullName>
    </submittedName>
</protein>
<gene>
    <name evidence="1" type="ORF">Tco_1003968</name>
</gene>
<dbReference type="EMBL" id="BQNB010017199">
    <property type="protein sequence ID" value="GJT60435.1"/>
    <property type="molecule type" value="Genomic_DNA"/>
</dbReference>
<organism evidence="1 2">
    <name type="scientific">Tanacetum coccineum</name>
    <dbReference type="NCBI Taxonomy" id="301880"/>
    <lineage>
        <taxon>Eukaryota</taxon>
        <taxon>Viridiplantae</taxon>
        <taxon>Streptophyta</taxon>
        <taxon>Embryophyta</taxon>
        <taxon>Tracheophyta</taxon>
        <taxon>Spermatophyta</taxon>
        <taxon>Magnoliopsida</taxon>
        <taxon>eudicotyledons</taxon>
        <taxon>Gunneridae</taxon>
        <taxon>Pentapetalae</taxon>
        <taxon>asterids</taxon>
        <taxon>campanulids</taxon>
        <taxon>Asterales</taxon>
        <taxon>Asteraceae</taxon>
        <taxon>Asteroideae</taxon>
        <taxon>Anthemideae</taxon>
        <taxon>Anthemidinae</taxon>
        <taxon>Tanacetum</taxon>
    </lineage>
</organism>
<evidence type="ECO:0000313" key="2">
    <source>
        <dbReference type="Proteomes" id="UP001151760"/>
    </source>
</evidence>
<dbReference type="Proteomes" id="UP001151760">
    <property type="component" value="Unassembled WGS sequence"/>
</dbReference>
<name>A0ABQ5FBW9_9ASTR</name>
<reference evidence="1" key="1">
    <citation type="journal article" date="2022" name="Int. J. Mol. Sci.">
        <title>Draft Genome of Tanacetum Coccineum: Genomic Comparison of Closely Related Tanacetum-Family Plants.</title>
        <authorList>
            <person name="Yamashiro T."/>
            <person name="Shiraishi A."/>
            <person name="Nakayama K."/>
            <person name="Satake H."/>
        </authorList>
    </citation>
    <scope>NUCLEOTIDE SEQUENCE</scope>
</reference>
<keyword evidence="2" id="KW-1185">Reference proteome</keyword>
<accession>A0ABQ5FBW9</accession>
<proteinExistence type="predicted"/>
<sequence>MFITAIRDSSMASERAGPKDSLCGCVMSSFSEMLLQEAFEIVAHTLEVVPYPDTTPNRVVSIGAFIGFLVEGFRFKDKKKLLFIRGYFEAIAKKEHNISEKADTTLSLPSEEVLLVVEGPINASKDTILSSALNDAPLEVVFVGHDDEESTSGKTIVDEFVGIEQNEPVYFNMGK</sequence>
<comment type="caution">
    <text evidence="1">The sequence shown here is derived from an EMBL/GenBank/DDBJ whole genome shotgun (WGS) entry which is preliminary data.</text>
</comment>
<reference evidence="1" key="2">
    <citation type="submission" date="2022-01" db="EMBL/GenBank/DDBJ databases">
        <authorList>
            <person name="Yamashiro T."/>
            <person name="Shiraishi A."/>
            <person name="Satake H."/>
            <person name="Nakayama K."/>
        </authorList>
    </citation>
    <scope>NUCLEOTIDE SEQUENCE</scope>
</reference>